<accession>A0ABW0HYK9</accession>
<reference evidence="3" key="1">
    <citation type="journal article" date="2019" name="Int. J. Syst. Evol. Microbiol.">
        <title>The Global Catalogue of Microorganisms (GCM) 10K type strain sequencing project: providing services to taxonomists for standard genome sequencing and annotation.</title>
        <authorList>
            <consortium name="The Broad Institute Genomics Platform"/>
            <consortium name="The Broad Institute Genome Sequencing Center for Infectious Disease"/>
            <person name="Wu L."/>
            <person name="Ma J."/>
        </authorList>
    </citation>
    <scope>NUCLEOTIDE SEQUENCE [LARGE SCALE GENOMIC DNA]</scope>
    <source>
        <strain evidence="3">CGMCC 1.18575</strain>
    </source>
</reference>
<keyword evidence="3" id="KW-1185">Reference proteome</keyword>
<keyword evidence="1" id="KW-1133">Transmembrane helix</keyword>
<comment type="caution">
    <text evidence="2">The sequence shown here is derived from an EMBL/GenBank/DDBJ whole genome shotgun (WGS) entry which is preliminary data.</text>
</comment>
<proteinExistence type="predicted"/>
<feature type="transmembrane region" description="Helical" evidence="1">
    <location>
        <begin position="32"/>
        <end position="50"/>
    </location>
</feature>
<name>A0ABW0HYK9_9BACL</name>
<organism evidence="2 3">
    <name type="scientific">Cohnella soli</name>
    <dbReference type="NCBI Taxonomy" id="425005"/>
    <lineage>
        <taxon>Bacteria</taxon>
        <taxon>Bacillati</taxon>
        <taxon>Bacillota</taxon>
        <taxon>Bacilli</taxon>
        <taxon>Bacillales</taxon>
        <taxon>Paenibacillaceae</taxon>
        <taxon>Cohnella</taxon>
    </lineage>
</organism>
<dbReference type="Pfam" id="PF10990">
    <property type="entry name" value="DUF2809"/>
    <property type="match status" value="1"/>
</dbReference>
<keyword evidence="1" id="KW-0812">Transmembrane</keyword>
<evidence type="ECO:0000313" key="3">
    <source>
        <dbReference type="Proteomes" id="UP001596113"/>
    </source>
</evidence>
<keyword evidence="1" id="KW-0472">Membrane</keyword>
<dbReference type="RefSeq" id="WP_378138336.1">
    <property type="nucleotide sequence ID" value="NZ_JBHSMI010000052.1"/>
</dbReference>
<dbReference type="EMBL" id="JBHSMI010000052">
    <property type="protein sequence ID" value="MFC5406281.1"/>
    <property type="molecule type" value="Genomic_DNA"/>
</dbReference>
<sequence>MMRARGLYVLAVLVAILLGIGSREYASVLPQFVAMHFGDALWAAMIYFGMRVLLDRMSVLQTFLLSLGFCFAIECSQLYQAAWINNIRSTLLGGLILGRGFLYADLVRYSAGTIGAYILDRLILIPVAVRAQRS</sequence>
<dbReference type="InterPro" id="IPR021257">
    <property type="entry name" value="DUF2809"/>
</dbReference>
<evidence type="ECO:0000256" key="1">
    <source>
        <dbReference type="SAM" id="Phobius"/>
    </source>
</evidence>
<protein>
    <submittedName>
        <fullName evidence="2">DUF2809 domain-containing protein</fullName>
    </submittedName>
</protein>
<dbReference type="Proteomes" id="UP001596113">
    <property type="component" value="Unassembled WGS sequence"/>
</dbReference>
<gene>
    <name evidence="2" type="ORF">ACFPOF_26370</name>
</gene>
<evidence type="ECO:0000313" key="2">
    <source>
        <dbReference type="EMBL" id="MFC5406281.1"/>
    </source>
</evidence>